<accession>A0ACD3AHA5</accession>
<keyword evidence="2" id="KW-1185">Reference proteome</keyword>
<proteinExistence type="predicted"/>
<dbReference type="Proteomes" id="UP000308600">
    <property type="component" value="Unassembled WGS sequence"/>
</dbReference>
<organism evidence="1 2">
    <name type="scientific">Pluteus cervinus</name>
    <dbReference type="NCBI Taxonomy" id="181527"/>
    <lineage>
        <taxon>Eukaryota</taxon>
        <taxon>Fungi</taxon>
        <taxon>Dikarya</taxon>
        <taxon>Basidiomycota</taxon>
        <taxon>Agaricomycotina</taxon>
        <taxon>Agaricomycetes</taxon>
        <taxon>Agaricomycetidae</taxon>
        <taxon>Agaricales</taxon>
        <taxon>Pluteineae</taxon>
        <taxon>Pluteaceae</taxon>
        <taxon>Pluteus</taxon>
    </lineage>
</organism>
<evidence type="ECO:0000313" key="2">
    <source>
        <dbReference type="Proteomes" id="UP000308600"/>
    </source>
</evidence>
<dbReference type="EMBL" id="ML208456">
    <property type="protein sequence ID" value="TFK64901.1"/>
    <property type="molecule type" value="Genomic_DNA"/>
</dbReference>
<gene>
    <name evidence="1" type="ORF">BDN72DRAFT_846186</name>
</gene>
<name>A0ACD3AHA5_9AGAR</name>
<reference evidence="1 2" key="1">
    <citation type="journal article" date="2019" name="Nat. Ecol. Evol.">
        <title>Megaphylogeny resolves global patterns of mushroom evolution.</title>
        <authorList>
            <person name="Varga T."/>
            <person name="Krizsan K."/>
            <person name="Foldi C."/>
            <person name="Dima B."/>
            <person name="Sanchez-Garcia M."/>
            <person name="Sanchez-Ramirez S."/>
            <person name="Szollosi G.J."/>
            <person name="Szarkandi J.G."/>
            <person name="Papp V."/>
            <person name="Albert L."/>
            <person name="Andreopoulos W."/>
            <person name="Angelini C."/>
            <person name="Antonin V."/>
            <person name="Barry K.W."/>
            <person name="Bougher N.L."/>
            <person name="Buchanan P."/>
            <person name="Buyck B."/>
            <person name="Bense V."/>
            <person name="Catcheside P."/>
            <person name="Chovatia M."/>
            <person name="Cooper J."/>
            <person name="Damon W."/>
            <person name="Desjardin D."/>
            <person name="Finy P."/>
            <person name="Geml J."/>
            <person name="Haridas S."/>
            <person name="Hughes K."/>
            <person name="Justo A."/>
            <person name="Karasinski D."/>
            <person name="Kautmanova I."/>
            <person name="Kiss B."/>
            <person name="Kocsube S."/>
            <person name="Kotiranta H."/>
            <person name="LaButti K.M."/>
            <person name="Lechner B.E."/>
            <person name="Liimatainen K."/>
            <person name="Lipzen A."/>
            <person name="Lukacs Z."/>
            <person name="Mihaltcheva S."/>
            <person name="Morgado L.N."/>
            <person name="Niskanen T."/>
            <person name="Noordeloos M.E."/>
            <person name="Ohm R.A."/>
            <person name="Ortiz-Santana B."/>
            <person name="Ovrebo C."/>
            <person name="Racz N."/>
            <person name="Riley R."/>
            <person name="Savchenko A."/>
            <person name="Shiryaev A."/>
            <person name="Soop K."/>
            <person name="Spirin V."/>
            <person name="Szebenyi C."/>
            <person name="Tomsovsky M."/>
            <person name="Tulloss R.E."/>
            <person name="Uehling J."/>
            <person name="Grigoriev I.V."/>
            <person name="Vagvolgyi C."/>
            <person name="Papp T."/>
            <person name="Martin F.M."/>
            <person name="Miettinen O."/>
            <person name="Hibbett D.S."/>
            <person name="Nagy L.G."/>
        </authorList>
    </citation>
    <scope>NUCLEOTIDE SEQUENCE [LARGE SCALE GENOMIC DNA]</scope>
    <source>
        <strain evidence="1 2">NL-1719</strain>
    </source>
</reference>
<evidence type="ECO:0000313" key="1">
    <source>
        <dbReference type="EMBL" id="TFK64901.1"/>
    </source>
</evidence>
<protein>
    <submittedName>
        <fullName evidence="1">Kinesin-domain-containing protein</fullName>
    </submittedName>
</protein>
<sequence length="1589" mass="177186">MAEAGDGNIKVVVRCRPLNSRELARGAKPLIRMQGNQTFLDPPEAGSAQDTKRATERKTMPFSFDKSYWSAGPRDEPGYCSQQTLFDDLGKELLDHSFAGFNACILAYGQTGSGKSYSMMGYGPDKGIIPLTCQELFDRVESKKTPDLSFTVEVSYIEIYNEKVRDLLNPKNTGNLRVREHPALGPYVEDLSKLVVSSYDEMMTLMDEGNKARTVAATNMNETSSRSHAVFTLLLTMKRHDAETNLDTEKVSRINLIDLAGSERANSTGATGQRLKEGANINKSLTTLGKVISALALASQEPKKGKKKADDFVPYRDSVLTWLLKDSLGGNSKTAMIAAIAPADYEETLSTLRYADQAKKIKNKAVVNEDPNAKLVRELKEELEMLRARVAGSSGEDFFDPKVPAEKQVVTYQTKDGQIKTVTKAELQEQMDSREKLMQSLNETWEQKMARTQEVQKEREKALEELGITVERDLVGVHTPKKMPHLVNLNEDPLMSECLIYQLKQGKTVVGRLDSEKPAAIRLSGESITEEHCIFDNTDGKVLFQCLPDSSTFLNGKQITPGQTYKLRSGYRIILGEHHVFRFNNPEEVRKQRDRAATRSNLHLSMTAADLEAESATRPDTPASSDEADGVDWTFAKREAAFARLGLDPALDNLPDDDLNRLFEKITKVKTLRDHISKPRPESSLSLSQFDDVWSEGGRPPPSELTDDTSVDAGPSRGSPALEGSRRGEQGLLEFGEPSAQVEDLKAEKEHIERQLRLAHIQLKRAKQNMSRGEKDSEGLDFEPVMYSAKQLRLIRKTLDNWRAHRAFSMAEVVLSSAVLVKEANVISKELGKEVSYNFTIASGGSLAAPTSAVGTIASLDEFGDVADPVLASATQPSVAIKVLDKRHNAIYAWSLDRLQQQLQRMRNLTTYIDRPSYTKHFSSDEAFYDSPPPEYSFIGNALVSLIPLSRRLSSSSVVPIFCRYTAEAIGSCRVDISLVNVVMAPKHINGSAPSTRSPSPAPSTTLTSGSILNFFVTVDNVKGLSSHDFSAIHLQVRLSAFLGPTKKSEEVFPSNPVNIDKSTLSELKFRRHFSIVATPKVLNHLRQSYVPIEFFAATKPTYLERMERWDELRDQKPFTPASSRDETSSTSSLRPPPALQPMRRSETDFVVKQTHDVVAWLQVCELGPDGRYAPVPVVSQAAVDPGCFSLHQGIQRRLVLSLSSSSGHQLPWREAVMIQVGNVRLLDPKGRMVGKDSEELVKLTLMKDQVVEFKQDGTGLLIVTAAWDSSLHNSELLNKVTAANHRILLQLSWAVEVDTCADPVRFSMDMAVTMQTRDANPPSKFLTFFGSSKIFPKTSTLFNVQLSPPLTRSPKDLWRLDTSEKYVRGEEILGIWKPRGISVVEDYTRLLTTERRAADVQAMRIILQQMNFASRPTPPEALEWRADQLLRNSLSIWQKQFGHRGKIILSQDPTDPEDTTSKTLTGVEDIDELKYISQTKIIPRSDVVTKKGHLLVLVDAGQNLWERRCFVLKRPYLHMYAHSNELEEIGVINLVGVNVESDPHKESLLGKPFSFTLFTSSNSYALAAPSLKELQQWTLKLDPTRCLP</sequence>